<dbReference type="InterPro" id="IPR014166">
    <property type="entry name" value="Tol-Pal_acyl-CoA_thioesterase"/>
</dbReference>
<dbReference type="InterPro" id="IPR050563">
    <property type="entry name" value="4-hydroxybenzoyl-CoA_TE"/>
</dbReference>
<dbReference type="OrthoDB" id="9808429at2"/>
<evidence type="ECO:0000313" key="4">
    <source>
        <dbReference type="Proteomes" id="UP000256763"/>
    </source>
</evidence>
<reference evidence="4" key="1">
    <citation type="submission" date="2017-05" db="EMBL/GenBank/DDBJ databases">
        <authorList>
            <person name="Sharma S."/>
            <person name="Sidhu C."/>
            <person name="Pinnaka A.K."/>
        </authorList>
    </citation>
    <scope>NUCLEOTIDE SEQUENCE [LARGE SCALE GENOMIC DNA]</scope>
    <source>
        <strain evidence="4">AK93</strain>
    </source>
</reference>
<dbReference type="InterPro" id="IPR029069">
    <property type="entry name" value="HotDog_dom_sf"/>
</dbReference>
<dbReference type="Gene3D" id="3.10.129.10">
    <property type="entry name" value="Hotdog Thioesterase"/>
    <property type="match status" value="1"/>
</dbReference>
<protein>
    <submittedName>
        <fullName evidence="3">Tol-pal system-associated acyl-CoA thioesterase</fullName>
    </submittedName>
</protein>
<gene>
    <name evidence="3" type="ORF">CAL65_00805</name>
</gene>
<dbReference type="RefSeq" id="WP_116300666.1">
    <property type="nucleotide sequence ID" value="NZ_NFZV01000001.1"/>
</dbReference>
<dbReference type="PANTHER" id="PTHR31793">
    <property type="entry name" value="4-HYDROXYBENZOYL-COA THIOESTERASE FAMILY MEMBER"/>
    <property type="match status" value="1"/>
</dbReference>
<dbReference type="EMBL" id="NFZW01000001">
    <property type="protein sequence ID" value="RFA39379.1"/>
    <property type="molecule type" value="Genomic_DNA"/>
</dbReference>
<keyword evidence="2" id="KW-0378">Hydrolase</keyword>
<dbReference type="PANTHER" id="PTHR31793:SF37">
    <property type="entry name" value="ACYL-COA THIOESTER HYDROLASE YBGC"/>
    <property type="match status" value="1"/>
</dbReference>
<dbReference type="PROSITE" id="PS01328">
    <property type="entry name" value="4HBCOA_THIOESTERASE"/>
    <property type="match status" value="1"/>
</dbReference>
<dbReference type="GO" id="GO:0047617">
    <property type="term" value="F:fatty acyl-CoA hydrolase activity"/>
    <property type="evidence" value="ECO:0007669"/>
    <property type="project" value="TreeGrafter"/>
</dbReference>
<dbReference type="AlphaFoldDB" id="A0A3E0X150"/>
<dbReference type="PIRSF" id="PIRSF003230">
    <property type="entry name" value="YbgC"/>
    <property type="match status" value="1"/>
</dbReference>
<comment type="similarity">
    <text evidence="1">Belongs to the 4-hydroxybenzoyl-CoA thioesterase family.</text>
</comment>
<name>A0A3E0X150_9GAMM</name>
<organism evidence="3 4">
    <name type="scientific">Alkalilimnicola ehrlichii</name>
    <dbReference type="NCBI Taxonomy" id="351052"/>
    <lineage>
        <taxon>Bacteria</taxon>
        <taxon>Pseudomonadati</taxon>
        <taxon>Pseudomonadota</taxon>
        <taxon>Gammaproteobacteria</taxon>
        <taxon>Chromatiales</taxon>
        <taxon>Ectothiorhodospiraceae</taxon>
        <taxon>Alkalilimnicola</taxon>
    </lineage>
</organism>
<dbReference type="CDD" id="cd00586">
    <property type="entry name" value="4HBT"/>
    <property type="match status" value="1"/>
</dbReference>
<dbReference type="InterPro" id="IPR008272">
    <property type="entry name" value="HB-CoA_thioesterase_AS"/>
</dbReference>
<dbReference type="SUPFAM" id="SSF54637">
    <property type="entry name" value="Thioesterase/thiol ester dehydrase-isomerase"/>
    <property type="match status" value="1"/>
</dbReference>
<dbReference type="NCBIfam" id="TIGR00051">
    <property type="entry name" value="YbgC/FadM family acyl-CoA thioesterase"/>
    <property type="match status" value="1"/>
</dbReference>
<evidence type="ECO:0000313" key="3">
    <source>
        <dbReference type="EMBL" id="RFA39379.1"/>
    </source>
</evidence>
<evidence type="ECO:0000256" key="2">
    <source>
        <dbReference type="ARBA" id="ARBA00022801"/>
    </source>
</evidence>
<dbReference type="NCBIfam" id="TIGR02799">
    <property type="entry name" value="thio_ybgC"/>
    <property type="match status" value="1"/>
</dbReference>
<dbReference type="Proteomes" id="UP000256763">
    <property type="component" value="Unassembled WGS sequence"/>
</dbReference>
<dbReference type="InterPro" id="IPR006684">
    <property type="entry name" value="YbgC/YbaW"/>
</dbReference>
<dbReference type="Pfam" id="PF13279">
    <property type="entry name" value="4HBT_2"/>
    <property type="match status" value="1"/>
</dbReference>
<comment type="caution">
    <text evidence="3">The sequence shown here is derived from an EMBL/GenBank/DDBJ whole genome shotgun (WGS) entry which is preliminary data.</text>
</comment>
<proteinExistence type="inferred from homology"/>
<evidence type="ECO:0000256" key="1">
    <source>
        <dbReference type="ARBA" id="ARBA00005953"/>
    </source>
</evidence>
<accession>A0A3E0X150</accession>
<sequence>MSKFIWPIRVYYEDTDSGGIVYHANYLKFMERARTEWLRNLGFEQDQLRQELQVLFAVRSIEVDYKKPALFNDELDVVTEVERPRHASLVFSQRITRRSETKPEELVHAIVKVACIDANRMKPVPLPDTIKMEIQNVG</sequence>
<keyword evidence="4" id="KW-1185">Reference proteome</keyword>
<dbReference type="FunFam" id="3.10.129.10:FF:000004">
    <property type="entry name" value="Tol-pal system-associated acyl-CoA thioesterase"/>
    <property type="match status" value="1"/>
</dbReference>